<dbReference type="PROSITE" id="PS00710">
    <property type="entry name" value="PGM_PMM"/>
    <property type="match status" value="1"/>
</dbReference>
<accession>A0A0W8G6K6</accession>
<dbReference type="InterPro" id="IPR005846">
    <property type="entry name" value="A-D-PHexomutase_a/b/a-III"/>
</dbReference>
<dbReference type="FunFam" id="3.40.120.10:FF:000003">
    <property type="entry name" value="Phosphoglucosamine mutase"/>
    <property type="match status" value="1"/>
</dbReference>
<dbReference type="GO" id="GO:0009252">
    <property type="term" value="P:peptidoglycan biosynthetic process"/>
    <property type="evidence" value="ECO:0007669"/>
    <property type="project" value="TreeGrafter"/>
</dbReference>
<name>A0A0W8G6K6_9ZZZZ</name>
<organism evidence="11">
    <name type="scientific">hydrocarbon metagenome</name>
    <dbReference type="NCBI Taxonomy" id="938273"/>
    <lineage>
        <taxon>unclassified sequences</taxon>
        <taxon>metagenomes</taxon>
        <taxon>ecological metagenomes</taxon>
    </lineage>
</organism>
<dbReference type="SUPFAM" id="SSF53738">
    <property type="entry name" value="Phosphoglucomutase, first 3 domains"/>
    <property type="match status" value="3"/>
</dbReference>
<dbReference type="PANTHER" id="PTHR42946:SF1">
    <property type="entry name" value="PHOSPHOGLUCOMUTASE (ALPHA-D-GLUCOSE-1,6-BISPHOSPHATE-DEPENDENT)"/>
    <property type="match status" value="1"/>
</dbReference>
<dbReference type="InterPro" id="IPR005841">
    <property type="entry name" value="Alpha-D-phosphohexomutase_SF"/>
</dbReference>
<evidence type="ECO:0000256" key="6">
    <source>
        <dbReference type="ARBA" id="ARBA00023235"/>
    </source>
</evidence>
<dbReference type="InterPro" id="IPR005845">
    <property type="entry name" value="A-D-PHexomutase_a/b/a-II"/>
</dbReference>
<feature type="domain" description="Alpha-D-phosphohexomutase C-terminal" evidence="7">
    <location>
        <begin position="404"/>
        <end position="469"/>
    </location>
</feature>
<dbReference type="HAMAP" id="MF_01554_B">
    <property type="entry name" value="GlmM_B"/>
    <property type="match status" value="1"/>
</dbReference>
<evidence type="ECO:0000256" key="3">
    <source>
        <dbReference type="ARBA" id="ARBA00022553"/>
    </source>
</evidence>
<dbReference type="GO" id="GO:0005975">
    <property type="term" value="P:carbohydrate metabolic process"/>
    <property type="evidence" value="ECO:0007669"/>
    <property type="project" value="InterPro"/>
</dbReference>
<dbReference type="InterPro" id="IPR016055">
    <property type="entry name" value="A-D-PHexomutase_a/b/a-I/II/III"/>
</dbReference>
<dbReference type="Pfam" id="PF02879">
    <property type="entry name" value="PGM_PMM_II"/>
    <property type="match status" value="1"/>
</dbReference>
<evidence type="ECO:0000256" key="4">
    <source>
        <dbReference type="ARBA" id="ARBA00022723"/>
    </source>
</evidence>
<proteinExistence type="inferred from homology"/>
<dbReference type="EMBL" id="LNQE01000175">
    <property type="protein sequence ID" value="KUG28795.1"/>
    <property type="molecule type" value="Genomic_DNA"/>
</dbReference>
<dbReference type="Pfam" id="PF02878">
    <property type="entry name" value="PGM_PMM_I"/>
    <property type="match status" value="1"/>
</dbReference>
<dbReference type="PANTHER" id="PTHR42946">
    <property type="entry name" value="PHOSPHOHEXOSE MUTASE"/>
    <property type="match status" value="1"/>
</dbReference>
<dbReference type="InterPro" id="IPR006352">
    <property type="entry name" value="GlmM_bact"/>
</dbReference>
<dbReference type="CDD" id="cd05802">
    <property type="entry name" value="GlmM"/>
    <property type="match status" value="1"/>
</dbReference>
<dbReference type="NCBIfam" id="NF008139">
    <property type="entry name" value="PRK10887.1"/>
    <property type="match status" value="1"/>
</dbReference>
<dbReference type="GO" id="GO:0006048">
    <property type="term" value="P:UDP-N-acetylglucosamine biosynthetic process"/>
    <property type="evidence" value="ECO:0007669"/>
    <property type="project" value="TreeGrafter"/>
</dbReference>
<evidence type="ECO:0000259" key="10">
    <source>
        <dbReference type="Pfam" id="PF02880"/>
    </source>
</evidence>
<evidence type="ECO:0000259" key="9">
    <source>
        <dbReference type="Pfam" id="PF02879"/>
    </source>
</evidence>
<dbReference type="InterPro" id="IPR005843">
    <property type="entry name" value="A-D-PHexomutase_C"/>
</dbReference>
<evidence type="ECO:0000313" key="11">
    <source>
        <dbReference type="EMBL" id="KUG28795.1"/>
    </source>
</evidence>
<dbReference type="InterPro" id="IPR036900">
    <property type="entry name" value="A-D-PHexomutase_C_sf"/>
</dbReference>
<dbReference type="Pfam" id="PF00408">
    <property type="entry name" value="PGM_PMM_IV"/>
    <property type="match status" value="1"/>
</dbReference>
<dbReference type="InterPro" id="IPR016066">
    <property type="entry name" value="A-D-PHexomutase_CS"/>
</dbReference>
<dbReference type="GO" id="GO:0004615">
    <property type="term" value="F:phosphomannomutase activity"/>
    <property type="evidence" value="ECO:0007669"/>
    <property type="project" value="TreeGrafter"/>
</dbReference>
<feature type="domain" description="Alpha-D-phosphohexomutase alpha/beta/alpha" evidence="10">
    <location>
        <begin position="288"/>
        <end position="399"/>
    </location>
</feature>
<dbReference type="GO" id="GO:0000287">
    <property type="term" value="F:magnesium ion binding"/>
    <property type="evidence" value="ECO:0007669"/>
    <property type="project" value="InterPro"/>
</dbReference>
<comment type="caution">
    <text evidence="11">The sequence shown here is derived from an EMBL/GenBank/DDBJ whole genome shotgun (WGS) entry which is preliminary data.</text>
</comment>
<keyword evidence="6 11" id="KW-0413">Isomerase</keyword>
<dbReference type="SUPFAM" id="SSF55957">
    <property type="entry name" value="Phosphoglucomutase, C-terminal domain"/>
    <property type="match status" value="1"/>
</dbReference>
<sequence>MVETDPAKAVIQKQGMVVEKVNDIGNFMTKKLFGTDGLRGQVNIYPMTPDVVLRLGLAAGRHFRNGNKRHRVVIGKDTRLSGYIFEYALSSGFCASGMDVFLVGPLPTPAISFLTRSMRADVGVVISASHNPYMDNGIKFFDNQGFKLPDAVEAEIAARVLDPGAEWDYPAPEAVGRAFKIEDSPGRYNVYLKNTVPQDVSLDGLKIVLDCANGAAYRVSPLVFEELGAKVVKIGVTPDGVNINRKVGSLYPEVTAAKVLETGADIGIALDGDADRVIVVDEKGRILDGDQIMAICARDLMVRGELPGGVLVSTVMSNMALEVFMRECGGRLLRTPVGDRYVVEAMRGEGAAFGGEQSGHLVFLRHGTTGDGTLAALQLIRIMLQTGKPLSELSALLTPYPQRLVNVHVERKIPFGEVAAIREAVADAESELGGAGRVLLRYSGTEAVARVMVEGRDTGTVERLAAALSDTLRAHLR</sequence>
<evidence type="ECO:0000259" key="7">
    <source>
        <dbReference type="Pfam" id="PF00408"/>
    </source>
</evidence>
<reference evidence="11" key="1">
    <citation type="journal article" date="2015" name="Proc. Natl. Acad. Sci. U.S.A.">
        <title>Networks of energetic and metabolic interactions define dynamics in microbial communities.</title>
        <authorList>
            <person name="Embree M."/>
            <person name="Liu J.K."/>
            <person name="Al-Bassam M.M."/>
            <person name="Zengler K."/>
        </authorList>
    </citation>
    <scope>NUCLEOTIDE SEQUENCE</scope>
</reference>
<gene>
    <name evidence="11" type="ORF">ASZ90_001329</name>
</gene>
<evidence type="ECO:0000256" key="2">
    <source>
        <dbReference type="ARBA" id="ARBA00010231"/>
    </source>
</evidence>
<evidence type="ECO:0000259" key="8">
    <source>
        <dbReference type="Pfam" id="PF02878"/>
    </source>
</evidence>
<dbReference type="Pfam" id="PF02880">
    <property type="entry name" value="PGM_PMM_III"/>
    <property type="match status" value="1"/>
</dbReference>
<dbReference type="AlphaFoldDB" id="A0A0W8G6K6"/>
<dbReference type="InterPro" id="IPR005844">
    <property type="entry name" value="A-D-PHexomutase_a/b/a-I"/>
</dbReference>
<keyword evidence="4" id="KW-0479">Metal-binding</keyword>
<protein>
    <submittedName>
        <fullName evidence="11">Phosphoglucosamine mutase</fullName>
        <ecNumber evidence="11">5.4.2.10</ecNumber>
    </submittedName>
</protein>
<comment type="similarity">
    <text evidence="2">Belongs to the phosphohexose mutase family.</text>
</comment>
<dbReference type="NCBIfam" id="TIGR01455">
    <property type="entry name" value="glmM"/>
    <property type="match status" value="1"/>
</dbReference>
<feature type="domain" description="Alpha-D-phosphohexomutase alpha/beta/alpha" evidence="8">
    <location>
        <begin position="31"/>
        <end position="160"/>
    </location>
</feature>
<evidence type="ECO:0000256" key="1">
    <source>
        <dbReference type="ARBA" id="ARBA00001946"/>
    </source>
</evidence>
<dbReference type="PRINTS" id="PR00509">
    <property type="entry name" value="PGMPMM"/>
</dbReference>
<dbReference type="EC" id="5.4.2.10" evidence="11"/>
<dbReference type="Gene3D" id="3.40.120.10">
    <property type="entry name" value="Alpha-D-Glucose-1,6-Bisphosphate, subunit A, domain 3"/>
    <property type="match status" value="3"/>
</dbReference>
<dbReference type="GO" id="GO:0008966">
    <property type="term" value="F:phosphoglucosamine mutase activity"/>
    <property type="evidence" value="ECO:0007669"/>
    <property type="project" value="UniProtKB-EC"/>
</dbReference>
<evidence type="ECO:0000256" key="5">
    <source>
        <dbReference type="ARBA" id="ARBA00022842"/>
    </source>
</evidence>
<comment type="cofactor">
    <cofactor evidence="1">
        <name>Mg(2+)</name>
        <dbReference type="ChEBI" id="CHEBI:18420"/>
    </cofactor>
</comment>
<keyword evidence="3" id="KW-0597">Phosphoprotein</keyword>
<dbReference type="Gene3D" id="3.30.310.50">
    <property type="entry name" value="Alpha-D-phosphohexomutase, C-terminal domain"/>
    <property type="match status" value="1"/>
</dbReference>
<dbReference type="InterPro" id="IPR050060">
    <property type="entry name" value="Phosphoglucosamine_mutase"/>
</dbReference>
<dbReference type="GO" id="GO:0005829">
    <property type="term" value="C:cytosol"/>
    <property type="evidence" value="ECO:0007669"/>
    <property type="project" value="TreeGrafter"/>
</dbReference>
<keyword evidence="5" id="KW-0460">Magnesium</keyword>
<feature type="domain" description="Alpha-D-phosphohexomutase alpha/beta/alpha" evidence="9">
    <location>
        <begin position="191"/>
        <end position="284"/>
    </location>
</feature>
<dbReference type="FunFam" id="3.40.120.10:FF:000001">
    <property type="entry name" value="Phosphoglucosamine mutase"/>
    <property type="match status" value="1"/>
</dbReference>